<accession>A0A1V4EQA9</accession>
<proteinExistence type="inferred from homology"/>
<dbReference type="Gene3D" id="1.20.120.450">
    <property type="entry name" value="dinb family like domain"/>
    <property type="match status" value="1"/>
</dbReference>
<feature type="binding site" evidence="3">
    <location>
        <position position="48"/>
    </location>
    <ligand>
        <name>a divalent metal cation</name>
        <dbReference type="ChEBI" id="CHEBI:60240"/>
    </ligand>
</feature>
<dbReference type="EMBL" id="MWPS01000046">
    <property type="protein sequence ID" value="OPG15030.1"/>
    <property type="molecule type" value="Genomic_DNA"/>
</dbReference>
<evidence type="ECO:0000256" key="3">
    <source>
        <dbReference type="PIRSR" id="PIRSR607837-1"/>
    </source>
</evidence>
<dbReference type="GO" id="GO:0046872">
    <property type="term" value="F:metal ion binding"/>
    <property type="evidence" value="ECO:0007669"/>
    <property type="project" value="UniProtKB-KW"/>
</dbReference>
<sequence>MIQEVSDLYALLTAVHESIDNMLNDLTDGQWLKKPFPNFNNVASVVDHITRVEKKFLSGIEGALLETNPGEPFKVEQWDLFAIRQAWAASLPYAGQVLTKVTLEDLTDPGMKLGIGELNKRQLISYTIAHATHHRGQIPLIKKLLG</sequence>
<evidence type="ECO:0000256" key="2">
    <source>
        <dbReference type="ARBA" id="ARBA00022723"/>
    </source>
</evidence>
<keyword evidence="5" id="KW-1185">Reference proteome</keyword>
<evidence type="ECO:0000313" key="5">
    <source>
        <dbReference type="Proteomes" id="UP000190229"/>
    </source>
</evidence>
<reference evidence="4 5" key="1">
    <citation type="submission" date="2017-02" db="EMBL/GenBank/DDBJ databases">
        <title>Draft genome of Acidibacillus ferrooxidans Huett2.</title>
        <authorList>
            <person name="Schopf S."/>
        </authorList>
    </citation>
    <scope>NUCLEOTIDE SEQUENCE [LARGE SCALE GENOMIC DNA]</scope>
    <source>
        <strain evidence="4 5">Huett2</strain>
    </source>
</reference>
<dbReference type="RefSeq" id="WP_079291801.1">
    <property type="nucleotide sequence ID" value="NZ_MWPS01000046.1"/>
</dbReference>
<protein>
    <submittedName>
        <fullName evidence="4">Damage-inducible protein DinB</fullName>
    </submittedName>
</protein>
<dbReference type="SUPFAM" id="SSF109854">
    <property type="entry name" value="DinB/YfiT-like putative metalloenzymes"/>
    <property type="match status" value="1"/>
</dbReference>
<comment type="similarity">
    <text evidence="1">Belongs to the DinB family.</text>
</comment>
<gene>
    <name evidence="4" type="ORF">B2M26_14490</name>
</gene>
<feature type="binding site" evidence="3">
    <location>
        <position position="130"/>
    </location>
    <ligand>
        <name>a divalent metal cation</name>
        <dbReference type="ChEBI" id="CHEBI:60240"/>
    </ligand>
</feature>
<dbReference type="InterPro" id="IPR007837">
    <property type="entry name" value="DinB"/>
</dbReference>
<evidence type="ECO:0000313" key="4">
    <source>
        <dbReference type="EMBL" id="OPG15030.1"/>
    </source>
</evidence>
<dbReference type="InterPro" id="IPR034660">
    <property type="entry name" value="DinB/YfiT-like"/>
</dbReference>
<comment type="caution">
    <text evidence="4">The sequence shown here is derived from an EMBL/GenBank/DDBJ whole genome shotgun (WGS) entry which is preliminary data.</text>
</comment>
<dbReference type="Proteomes" id="UP000190229">
    <property type="component" value="Unassembled WGS sequence"/>
</dbReference>
<organism evidence="4 5">
    <name type="scientific">Ferroacidibacillus organovorans</name>
    <dbReference type="NCBI Taxonomy" id="1765683"/>
    <lineage>
        <taxon>Bacteria</taxon>
        <taxon>Bacillati</taxon>
        <taxon>Bacillota</taxon>
        <taxon>Bacilli</taxon>
        <taxon>Bacillales</taxon>
        <taxon>Alicyclobacillaceae</taxon>
        <taxon>Ferroacidibacillus</taxon>
    </lineage>
</organism>
<name>A0A1V4EQA9_9BACL</name>
<dbReference type="Pfam" id="PF05163">
    <property type="entry name" value="DinB"/>
    <property type="match status" value="1"/>
</dbReference>
<feature type="binding site" evidence="3">
    <location>
        <position position="134"/>
    </location>
    <ligand>
        <name>a divalent metal cation</name>
        <dbReference type="ChEBI" id="CHEBI:60240"/>
    </ligand>
</feature>
<evidence type="ECO:0000256" key="1">
    <source>
        <dbReference type="ARBA" id="ARBA00008635"/>
    </source>
</evidence>
<dbReference type="AlphaFoldDB" id="A0A1V4EQA9"/>
<keyword evidence="2 3" id="KW-0479">Metal-binding</keyword>